<dbReference type="GO" id="GO:0006508">
    <property type="term" value="P:proteolysis"/>
    <property type="evidence" value="ECO:0007669"/>
    <property type="project" value="UniProtKB-KW"/>
</dbReference>
<sequence length="1066" mass="111074">MGTSRRRSLSRLTAAIAVLGTVLSSAQFVSAQAADTPVVTGGPGGSRTVTLITGDRVDVDAMGNRSIRPGPNRERTQFSVSERDGHHFVIPVDALRPIADGRLDERLFDIDTLLADNYDDAHTATLPLIVTYQPGLAPVALAGARPTATLAAVNGAAVAANRDGSAWQSVRDPGVRKVWLDGVRKPMLDKSAAQIGAPTAWQAGYTGDGVKVAVLDSGIDQTHPDLAGRVDAAKVFSDAPDGVDRLGHGTHLASIIGGNNAKYRGIASGARLLDGKIFDDSGAARDSWIIAGMQWAAEQGAKVVNLSLGRDDLPESDPLEDAVNALSAQHGTLFVVAAGNAGPTAGTVDSPGSADAALTVGAVDRADKITSFSGRGPRVGDGGVKPDITAPGLAIVAARSSASPGDGPYVADFGTSMAAAHVAGAAALLAQQHPDWSGEQLKDVLMASAKPGQSQTIFQEGTGRVDAAAAITQTLSTSPASAHLGVERLPDTGGQTFTKTVTYRNTGTAEQSLDLKVVLLAPDGKLSTAVSASPAKLVVPAGGTATATYAADVKLANQQGLYAGMVIATGTGAAVRTPIVFGRSEQTYEVKVTQIGLDGGPAVDSYARFVTHAAGARQYQIPASNRLRLPKGEYSIDALLVGDNLSWLFQPTFTVTGDTEVVIDYRRTKPLKITPPTKARSTFADVALTYGDFATGLAATDITRTATAGVGAPVPGTALTTKVQTQWLGDNGEFYGLAYFGHGALPTGFTKHPSKRDLAHVRADLRSTAAGRLGMRGAFPYPTEGSVLDSNAGYETAALPRVRDEYYTTEADGAQWTTQLVQLGQGTTADSTVLSPVRRYRAGRDYTEVYNQGVFGPVFPPMPKGQAFLSRTKETIRASMSLFGDGGGNAGDAAPASRITTLYKGDAKIGDWTDPAPAVFTVPAEEGDYKLVADSTRAPGTADTSTRVTATWTFHSGHTDTLQPLPISTLRVLAGLDKDNAARKGKTFPVRFALQAQGDTDTRSPRSLTVEVSYDSGKTWQKAPVFGSTAVLSHPDAVGTVSVRAKSADRSGQSVELTIIDAYKLR</sequence>
<dbReference type="InterPro" id="IPR036852">
    <property type="entry name" value="Peptidase_S8/S53_dom_sf"/>
</dbReference>
<dbReference type="InterPro" id="IPR015500">
    <property type="entry name" value="Peptidase_S8_subtilisin-rel"/>
</dbReference>
<dbReference type="InterPro" id="IPR000209">
    <property type="entry name" value="Peptidase_S8/S53_dom"/>
</dbReference>
<dbReference type="InterPro" id="IPR050131">
    <property type="entry name" value="Peptidase_S8_subtilisin-like"/>
</dbReference>
<dbReference type="PROSITE" id="PS51318">
    <property type="entry name" value="TAT"/>
    <property type="match status" value="1"/>
</dbReference>
<dbReference type="Gene3D" id="3.40.50.200">
    <property type="entry name" value="Peptidase S8/S53 domain"/>
    <property type="match status" value="1"/>
</dbReference>
<reference evidence="9 10" key="1">
    <citation type="submission" date="2018-02" db="EMBL/GenBank/DDBJ databases">
        <title>Genomic Encyclopedia of Archaeal and Bacterial Type Strains, Phase II (KMG-II): from individual species to whole genera.</title>
        <authorList>
            <person name="Goeker M."/>
        </authorList>
    </citation>
    <scope>NUCLEOTIDE SEQUENCE [LARGE SCALE GENOMIC DNA]</scope>
    <source>
        <strain evidence="9 10">YU 961-1</strain>
    </source>
</reference>
<feature type="signal peptide" evidence="7">
    <location>
        <begin position="1"/>
        <end position="33"/>
    </location>
</feature>
<evidence type="ECO:0000256" key="7">
    <source>
        <dbReference type="SAM" id="SignalP"/>
    </source>
</evidence>
<dbReference type="PROSITE" id="PS00136">
    <property type="entry name" value="SUBTILASE_ASP"/>
    <property type="match status" value="1"/>
</dbReference>
<evidence type="ECO:0000256" key="4">
    <source>
        <dbReference type="ARBA" id="ARBA00022825"/>
    </source>
</evidence>
<dbReference type="OrthoDB" id="9795680at2"/>
<keyword evidence="10" id="KW-1185">Reference proteome</keyword>
<dbReference type="AlphaFoldDB" id="A0A2S6H1E1"/>
<dbReference type="PANTHER" id="PTHR43806">
    <property type="entry name" value="PEPTIDASE S8"/>
    <property type="match status" value="1"/>
</dbReference>
<feature type="domain" description="Peptidase S8/S53" evidence="8">
    <location>
        <begin position="207"/>
        <end position="456"/>
    </location>
</feature>
<dbReference type="EMBL" id="PTIX01000001">
    <property type="protein sequence ID" value="PPK71227.1"/>
    <property type="molecule type" value="Genomic_DNA"/>
</dbReference>
<protein>
    <submittedName>
        <fullName evidence="9">Subtilase family protein</fullName>
    </submittedName>
</protein>
<dbReference type="InterPro" id="IPR006311">
    <property type="entry name" value="TAT_signal"/>
</dbReference>
<evidence type="ECO:0000313" key="9">
    <source>
        <dbReference type="EMBL" id="PPK71227.1"/>
    </source>
</evidence>
<keyword evidence="7" id="KW-0732">Signal</keyword>
<keyword evidence="3 6" id="KW-0378">Hydrolase</keyword>
<name>A0A2S6H1E1_9PSEU</name>
<comment type="similarity">
    <text evidence="1 6">Belongs to the peptidase S8 family.</text>
</comment>
<dbReference type="Pfam" id="PF00082">
    <property type="entry name" value="Peptidase_S8"/>
    <property type="match status" value="1"/>
</dbReference>
<proteinExistence type="inferred from homology"/>
<evidence type="ECO:0000313" key="10">
    <source>
        <dbReference type="Proteomes" id="UP000239203"/>
    </source>
</evidence>
<evidence type="ECO:0000256" key="5">
    <source>
        <dbReference type="PIRSR" id="PIRSR615500-1"/>
    </source>
</evidence>
<keyword evidence="4 6" id="KW-0720">Serine protease</keyword>
<dbReference type="Proteomes" id="UP000239203">
    <property type="component" value="Unassembled WGS sequence"/>
</dbReference>
<feature type="chain" id="PRO_5015428841" evidence="7">
    <location>
        <begin position="34"/>
        <end position="1066"/>
    </location>
</feature>
<dbReference type="RefSeq" id="WP_104476266.1">
    <property type="nucleotide sequence ID" value="NZ_CP154825.1"/>
</dbReference>
<dbReference type="PANTHER" id="PTHR43806:SF11">
    <property type="entry name" value="CEREVISIN-RELATED"/>
    <property type="match status" value="1"/>
</dbReference>
<comment type="caution">
    <text evidence="9">The sequence shown here is derived from an EMBL/GenBank/DDBJ whole genome shotgun (WGS) entry which is preliminary data.</text>
</comment>
<dbReference type="PROSITE" id="PS51892">
    <property type="entry name" value="SUBTILASE"/>
    <property type="match status" value="1"/>
</dbReference>
<evidence type="ECO:0000256" key="2">
    <source>
        <dbReference type="ARBA" id="ARBA00022670"/>
    </source>
</evidence>
<feature type="active site" description="Charge relay system" evidence="5 6">
    <location>
        <position position="248"/>
    </location>
</feature>
<keyword evidence="2 6" id="KW-0645">Protease</keyword>
<gene>
    <name evidence="9" type="ORF">CLV40_101416</name>
</gene>
<feature type="active site" description="Charge relay system" evidence="5 6">
    <location>
        <position position="416"/>
    </location>
</feature>
<evidence type="ECO:0000256" key="3">
    <source>
        <dbReference type="ARBA" id="ARBA00022801"/>
    </source>
</evidence>
<evidence type="ECO:0000256" key="6">
    <source>
        <dbReference type="PROSITE-ProRule" id="PRU01240"/>
    </source>
</evidence>
<evidence type="ECO:0000259" key="8">
    <source>
        <dbReference type="Pfam" id="PF00082"/>
    </source>
</evidence>
<dbReference type="InterPro" id="IPR023827">
    <property type="entry name" value="Peptidase_S8_Asp-AS"/>
</dbReference>
<accession>A0A2S6H1E1</accession>
<dbReference type="GO" id="GO:0004252">
    <property type="term" value="F:serine-type endopeptidase activity"/>
    <property type="evidence" value="ECO:0007669"/>
    <property type="project" value="UniProtKB-UniRule"/>
</dbReference>
<organism evidence="9 10">
    <name type="scientific">Actinokineospora auranticolor</name>
    <dbReference type="NCBI Taxonomy" id="155976"/>
    <lineage>
        <taxon>Bacteria</taxon>
        <taxon>Bacillati</taxon>
        <taxon>Actinomycetota</taxon>
        <taxon>Actinomycetes</taxon>
        <taxon>Pseudonocardiales</taxon>
        <taxon>Pseudonocardiaceae</taxon>
        <taxon>Actinokineospora</taxon>
    </lineage>
</organism>
<dbReference type="PRINTS" id="PR00723">
    <property type="entry name" value="SUBTILISIN"/>
</dbReference>
<feature type="active site" description="Charge relay system" evidence="5 6">
    <location>
        <position position="216"/>
    </location>
</feature>
<dbReference type="SUPFAM" id="SSF52743">
    <property type="entry name" value="Subtilisin-like"/>
    <property type="match status" value="1"/>
</dbReference>
<evidence type="ECO:0000256" key="1">
    <source>
        <dbReference type="ARBA" id="ARBA00011073"/>
    </source>
</evidence>